<dbReference type="AlphaFoldDB" id="A0A0F9MPZ3"/>
<keyword evidence="1" id="KW-0472">Membrane</keyword>
<reference evidence="2" key="1">
    <citation type="journal article" date="2015" name="Nature">
        <title>Complex archaea that bridge the gap between prokaryotes and eukaryotes.</title>
        <authorList>
            <person name="Spang A."/>
            <person name="Saw J.H."/>
            <person name="Jorgensen S.L."/>
            <person name="Zaremba-Niedzwiedzka K."/>
            <person name="Martijn J."/>
            <person name="Lind A.E."/>
            <person name="van Eijk R."/>
            <person name="Schleper C."/>
            <person name="Guy L."/>
            <person name="Ettema T.J."/>
        </authorList>
    </citation>
    <scope>NUCLEOTIDE SEQUENCE</scope>
</reference>
<keyword evidence="1" id="KW-1133">Transmembrane helix</keyword>
<proteinExistence type="predicted"/>
<sequence length="175" mass="18848">MLLQPVVQVALYALAVLVPLSVDVVDAEELYMTLSATGTLEPIGSIAVEHLKTELSPVFPLLRSHLFPMLLSILPATGYHLFLMLLVMPLATGCCLVSMLLIIPSLVGTHLFLMLLVIPLAAGALARATLPFVGAREVFRGVWIDLLALGTLPCHGAPLAVCVYRSHMRLSRGTR</sequence>
<gene>
    <name evidence="2" type="ORF">LCGC14_1356150</name>
</gene>
<feature type="transmembrane region" description="Helical" evidence="1">
    <location>
        <begin position="110"/>
        <end position="130"/>
    </location>
</feature>
<protein>
    <submittedName>
        <fullName evidence="2">Uncharacterized protein</fullName>
    </submittedName>
</protein>
<organism evidence="2">
    <name type="scientific">marine sediment metagenome</name>
    <dbReference type="NCBI Taxonomy" id="412755"/>
    <lineage>
        <taxon>unclassified sequences</taxon>
        <taxon>metagenomes</taxon>
        <taxon>ecological metagenomes</taxon>
    </lineage>
</organism>
<keyword evidence="1" id="KW-0812">Transmembrane</keyword>
<dbReference type="EMBL" id="LAZR01008430">
    <property type="protein sequence ID" value="KKM78820.1"/>
    <property type="molecule type" value="Genomic_DNA"/>
</dbReference>
<feature type="transmembrane region" description="Helical" evidence="1">
    <location>
        <begin position="142"/>
        <end position="164"/>
    </location>
</feature>
<comment type="caution">
    <text evidence="2">The sequence shown here is derived from an EMBL/GenBank/DDBJ whole genome shotgun (WGS) entry which is preliminary data.</text>
</comment>
<evidence type="ECO:0000313" key="2">
    <source>
        <dbReference type="EMBL" id="KKM78820.1"/>
    </source>
</evidence>
<accession>A0A0F9MPZ3</accession>
<evidence type="ECO:0000256" key="1">
    <source>
        <dbReference type="SAM" id="Phobius"/>
    </source>
</evidence>
<name>A0A0F9MPZ3_9ZZZZ</name>